<proteinExistence type="predicted"/>
<feature type="domain" description="DUF5615" evidence="1">
    <location>
        <begin position="1"/>
        <end position="89"/>
    </location>
</feature>
<name>A0A9Q4C4T1_9EURY</name>
<dbReference type="Pfam" id="PF18480">
    <property type="entry name" value="DUF5615"/>
    <property type="match status" value="1"/>
</dbReference>
<dbReference type="Proteomes" id="UP001149411">
    <property type="component" value="Unassembled WGS sequence"/>
</dbReference>
<gene>
    <name evidence="2" type="ORF">EGH25_06820</name>
</gene>
<dbReference type="RefSeq" id="WP_266087010.1">
    <property type="nucleotide sequence ID" value="NZ_RKLV01000006.1"/>
</dbReference>
<comment type="caution">
    <text evidence="2">The sequence shown here is derived from an EMBL/GenBank/DDBJ whole genome shotgun (WGS) entry which is preliminary data.</text>
</comment>
<keyword evidence="3" id="KW-1185">Reference proteome</keyword>
<accession>A0A9Q4C4T1</accession>
<reference evidence="2" key="1">
    <citation type="submission" date="2022-09" db="EMBL/GenBank/DDBJ databases">
        <title>Haloadaptaus new haloarchaeum isolated from saline soil.</title>
        <authorList>
            <person name="Duran-Viseras A."/>
            <person name="Sanchez-Porro C."/>
            <person name="Ventosa A."/>
        </authorList>
    </citation>
    <scope>NUCLEOTIDE SEQUENCE</scope>
    <source>
        <strain evidence="2">F3-133</strain>
    </source>
</reference>
<dbReference type="EMBL" id="RKLV01000006">
    <property type="protein sequence ID" value="MCX2819062.1"/>
    <property type="molecule type" value="Genomic_DNA"/>
</dbReference>
<dbReference type="AlphaFoldDB" id="A0A9Q4C4T1"/>
<evidence type="ECO:0000313" key="2">
    <source>
        <dbReference type="EMBL" id="MCX2819062.1"/>
    </source>
</evidence>
<sequence length="109" mass="12260">MGFVADEHVPSAVINALRSKGYNVLHAPEVYAQGDDDPELLQNCAKDGRVLLTNDRDFVRLADEKEHSGVIIYTDQKRPPREVLRAVIRIDDAYSGNLKNRTVWLGGWV</sequence>
<dbReference type="InterPro" id="IPR041049">
    <property type="entry name" value="DUF5615"/>
</dbReference>
<evidence type="ECO:0000259" key="1">
    <source>
        <dbReference type="Pfam" id="PF18480"/>
    </source>
</evidence>
<organism evidence="2 3">
    <name type="scientific">Halorutilus salinus</name>
    <dbReference type="NCBI Taxonomy" id="2487751"/>
    <lineage>
        <taxon>Archaea</taxon>
        <taxon>Methanobacteriati</taxon>
        <taxon>Methanobacteriota</taxon>
        <taxon>Stenosarchaea group</taxon>
        <taxon>Halobacteria</taxon>
        <taxon>Halorutilales</taxon>
        <taxon>Halorutilaceae</taxon>
        <taxon>Halorutilus</taxon>
    </lineage>
</organism>
<evidence type="ECO:0000313" key="3">
    <source>
        <dbReference type="Proteomes" id="UP001149411"/>
    </source>
</evidence>
<protein>
    <submittedName>
        <fullName evidence="2">DUF5615 family PIN-like protein</fullName>
    </submittedName>
</protein>